<comment type="caution">
    <text evidence="2">The sequence shown here is derived from an EMBL/GenBank/DDBJ whole genome shotgun (WGS) entry which is preliminary data.</text>
</comment>
<keyword evidence="1" id="KW-0472">Membrane</keyword>
<dbReference type="EMBL" id="ADBJ01000003">
    <property type="protein sequence ID" value="EFA86257.1"/>
    <property type="molecule type" value="Genomic_DNA"/>
</dbReference>
<reference evidence="2 3" key="1">
    <citation type="journal article" date="2011" name="Genome Res.">
        <title>Phylogeny-wide analysis of social amoeba genomes highlights ancient origins for complex intercellular communication.</title>
        <authorList>
            <person name="Heidel A.J."/>
            <person name="Lawal H.M."/>
            <person name="Felder M."/>
            <person name="Schilde C."/>
            <person name="Helps N.R."/>
            <person name="Tunggal B."/>
            <person name="Rivero F."/>
            <person name="John U."/>
            <person name="Schleicher M."/>
            <person name="Eichinger L."/>
            <person name="Platzer M."/>
            <person name="Noegel A.A."/>
            <person name="Schaap P."/>
            <person name="Gloeckner G."/>
        </authorList>
    </citation>
    <scope>NUCLEOTIDE SEQUENCE [LARGE SCALE GENOMIC DNA]</scope>
    <source>
        <strain evidence="3">ATCC 26659 / Pp 5 / PN500</strain>
    </source>
</reference>
<keyword evidence="3" id="KW-1185">Reference proteome</keyword>
<proteinExistence type="predicted"/>
<dbReference type="RefSeq" id="XP_020438362.1">
    <property type="nucleotide sequence ID" value="XM_020571839.1"/>
</dbReference>
<sequence length="749" mass="84238">MNPSNGLYFIQKINVPIKSFSFFEPAYISQEDVQSFLCKIWRNSLIQEIECGSLYEIDIPSDSTRSLRAISITLYDLGLPKTVLQHFQQCTLLTKVKFTMLGTRFDILPVLEFINQSQTLHTVHLHLNMEDKTLSPILLNTNIWKLVFQARPINRSIRKLVILEDQQLSPDQSERDSPLKNGHRSRTYQFNLVDDNNNNNNFVHLLFYSECNQLLLKSISYKLSQCYPWSDNQYSIKVTNLSNDNQNIIYQIYNDNQCQTINSTITFISGQCDPNYSMVLQLSSQPIIPQTNTLYYERYISDCDDSNDSRIRYSLADGVCIQDELIFDGQIRDYQKVVTESLLSLNISQSGNDKSCSNVLSTRTYTASCSAGNNNYHIANAFPVVNQLSISAGLIVLNDYNSFTLESISSVGWNGVNLNYLVYYYDASTNQYQLGCKTNNTCTIDKLSSGAATRLLIKVDGVSYFGVVPSIFTAPINLPAPPQMTSLTSISQSLTSLDIIYFSAGGFPNIPNTYLVTINGQTIDRCADTINCTIDSLPSGSTVNISVVAINNGKQSAALEYQQLLHDPVTITKFDLEFTSNSFSIYYDSKGGLPDKQTTYTILLNGTVVPACNNSPDKSCTITNITEYQDYNIQLIALNDGQATHSQDITIILNDGYIITTETIVAIIFVLVGFIGICGFACFTYRNIYMDNYLYKKIFGSGKKKHKYEYIVLDDDDSEDSDQDERNNLVVNSILPITRVPLNNQESLI</sequence>
<dbReference type="InParanoid" id="D3AXI8"/>
<evidence type="ECO:0000313" key="3">
    <source>
        <dbReference type="Proteomes" id="UP000001396"/>
    </source>
</evidence>
<accession>D3AXI8</accession>
<dbReference type="Proteomes" id="UP000001396">
    <property type="component" value="Unassembled WGS sequence"/>
</dbReference>
<evidence type="ECO:0008006" key="4">
    <source>
        <dbReference type="Google" id="ProtNLM"/>
    </source>
</evidence>
<evidence type="ECO:0000256" key="1">
    <source>
        <dbReference type="SAM" id="Phobius"/>
    </source>
</evidence>
<dbReference type="AlphaFoldDB" id="D3AXI8"/>
<evidence type="ECO:0000313" key="2">
    <source>
        <dbReference type="EMBL" id="EFA86257.1"/>
    </source>
</evidence>
<feature type="transmembrane region" description="Helical" evidence="1">
    <location>
        <begin position="664"/>
        <end position="685"/>
    </location>
</feature>
<protein>
    <recommendedName>
        <fullName evidence="4">Fibronectin type-III domain-containing protein</fullName>
    </recommendedName>
</protein>
<keyword evidence="1" id="KW-0812">Transmembrane</keyword>
<name>D3AXI8_HETP5</name>
<gene>
    <name evidence="2" type="ORF">PPL_00819</name>
</gene>
<organism evidence="2 3">
    <name type="scientific">Heterostelium pallidum (strain ATCC 26659 / Pp 5 / PN500)</name>
    <name type="common">Cellular slime mold</name>
    <name type="synonym">Polysphondylium pallidum</name>
    <dbReference type="NCBI Taxonomy" id="670386"/>
    <lineage>
        <taxon>Eukaryota</taxon>
        <taxon>Amoebozoa</taxon>
        <taxon>Evosea</taxon>
        <taxon>Eumycetozoa</taxon>
        <taxon>Dictyostelia</taxon>
        <taxon>Acytosteliales</taxon>
        <taxon>Acytosteliaceae</taxon>
        <taxon>Heterostelium</taxon>
    </lineage>
</organism>
<dbReference type="GeneID" id="31356350"/>
<keyword evidence="1" id="KW-1133">Transmembrane helix</keyword>